<feature type="region of interest" description="Disordered" evidence="1">
    <location>
        <begin position="414"/>
        <end position="438"/>
    </location>
</feature>
<protein>
    <recommendedName>
        <fullName evidence="5">Coiled-coil protein</fullName>
    </recommendedName>
</protein>
<evidence type="ECO:0008006" key="5">
    <source>
        <dbReference type="Google" id="ProtNLM"/>
    </source>
</evidence>
<feature type="transmembrane region" description="Helical" evidence="2">
    <location>
        <begin position="361"/>
        <end position="384"/>
    </location>
</feature>
<evidence type="ECO:0000256" key="2">
    <source>
        <dbReference type="SAM" id="Phobius"/>
    </source>
</evidence>
<keyword evidence="2" id="KW-1133">Transmembrane helix</keyword>
<dbReference type="STRING" id="458.Lrub_2847"/>
<dbReference type="Proteomes" id="UP000054608">
    <property type="component" value="Unassembled WGS sequence"/>
</dbReference>
<dbReference type="RefSeq" id="WP_058532784.1">
    <property type="nucleotide sequence ID" value="NZ_CAAAIN010000004.1"/>
</dbReference>
<evidence type="ECO:0000313" key="3">
    <source>
        <dbReference type="EMBL" id="KTD46050.1"/>
    </source>
</evidence>
<dbReference type="OrthoDB" id="5646800at2"/>
<reference evidence="3 4" key="1">
    <citation type="submission" date="2015-11" db="EMBL/GenBank/DDBJ databases">
        <title>Genomic analysis of 38 Legionella species identifies large and diverse effector repertoires.</title>
        <authorList>
            <person name="Burstein D."/>
            <person name="Amaro F."/>
            <person name="Zusman T."/>
            <person name="Lifshitz Z."/>
            <person name="Cohen O."/>
            <person name="Gilbert J.A."/>
            <person name="Pupko T."/>
            <person name="Shuman H.A."/>
            <person name="Segal G."/>
        </authorList>
    </citation>
    <scope>NUCLEOTIDE SEQUENCE [LARGE SCALE GENOMIC DNA]</scope>
    <source>
        <strain evidence="3 4">WA-270A-C2</strain>
    </source>
</reference>
<feature type="compositionally biased region" description="Pro residues" evidence="1">
    <location>
        <begin position="428"/>
        <end position="438"/>
    </location>
</feature>
<keyword evidence="2" id="KW-0472">Membrane</keyword>
<accession>A0A0W0XNX0</accession>
<evidence type="ECO:0000256" key="1">
    <source>
        <dbReference type="SAM" id="MobiDB-lite"/>
    </source>
</evidence>
<feature type="transmembrane region" description="Helical" evidence="2">
    <location>
        <begin position="334"/>
        <end position="355"/>
    </location>
</feature>
<sequence>MTALMYRLQTMMKTLPPLPNPDGASWSFSDYLNQQPVAFFRPLLKKHLVLTIEYSVLCAQLSSDLLRKNASIEEITEQVASALMMSELLAHLYRHYLNVPREVERLRKDQLFYQKLLKARGYQFTSLSEQVEPDTFTQKVRTMTASSNWLRLFVVRSKRFIDAIVQVLKRVEDIKPVTRFVNPALSYLSWVFFIPRLAANMLVMGKHFYPSNRWMSKEELALGVSTRMQLHFQRRWFELGNDSVWLIAGLLNCFVLVGPLAPVGAYMTTVLFAYDILLAAIRASIELGRLERLRQEHVRHIQQLEQEDKPEDAEEARRYLMHLDARILFEKKRLLLSVANTTVLFLAMVLTVPFLASFGPFIPLIAGALLVTITIAGFLAFSALEKQRPSDKVAQLEISHAATLTRLGLFAPEIPEKPSETPDYDENPLPPPVGLITS</sequence>
<keyword evidence="4" id="KW-1185">Reference proteome</keyword>
<organism evidence="3 4">
    <name type="scientific">Legionella rubrilucens</name>
    <dbReference type="NCBI Taxonomy" id="458"/>
    <lineage>
        <taxon>Bacteria</taxon>
        <taxon>Pseudomonadati</taxon>
        <taxon>Pseudomonadota</taxon>
        <taxon>Gammaproteobacteria</taxon>
        <taxon>Legionellales</taxon>
        <taxon>Legionellaceae</taxon>
        <taxon>Legionella</taxon>
    </lineage>
</organism>
<comment type="caution">
    <text evidence="3">The sequence shown here is derived from an EMBL/GenBank/DDBJ whole genome shotgun (WGS) entry which is preliminary data.</text>
</comment>
<proteinExistence type="predicted"/>
<dbReference type="PATRIC" id="fig|458.5.peg.2968"/>
<evidence type="ECO:0000313" key="4">
    <source>
        <dbReference type="Proteomes" id="UP000054608"/>
    </source>
</evidence>
<feature type="transmembrane region" description="Helical" evidence="2">
    <location>
        <begin position="236"/>
        <end position="257"/>
    </location>
</feature>
<dbReference type="AlphaFoldDB" id="A0A0W0XNX0"/>
<dbReference type="EMBL" id="LNYT01000022">
    <property type="protein sequence ID" value="KTD46050.1"/>
    <property type="molecule type" value="Genomic_DNA"/>
</dbReference>
<keyword evidence="2" id="KW-0812">Transmembrane</keyword>
<name>A0A0W0XNX0_9GAMM</name>
<feature type="transmembrane region" description="Helical" evidence="2">
    <location>
        <begin position="184"/>
        <end position="203"/>
    </location>
</feature>
<gene>
    <name evidence="3" type="ORF">Lrub_2847</name>
</gene>